<reference evidence="6 7" key="1">
    <citation type="submission" date="2018-12" db="EMBL/GenBank/DDBJ databases">
        <authorList>
            <person name="Yang E."/>
        </authorList>
    </citation>
    <scope>NUCLEOTIDE SEQUENCE [LARGE SCALE GENOMIC DNA]</scope>
    <source>
        <strain evidence="6 7">SOD</strain>
    </source>
</reference>
<dbReference type="PANTHER" id="PTHR30537:SF17">
    <property type="entry name" value="LYSR-FAMILY REGULATORY PROTEIN"/>
    <property type="match status" value="1"/>
</dbReference>
<evidence type="ECO:0000259" key="5">
    <source>
        <dbReference type="PROSITE" id="PS50931"/>
    </source>
</evidence>
<evidence type="ECO:0000256" key="4">
    <source>
        <dbReference type="ARBA" id="ARBA00023163"/>
    </source>
</evidence>
<dbReference type="FunFam" id="1.10.10.10:FF:000001">
    <property type="entry name" value="LysR family transcriptional regulator"/>
    <property type="match status" value="1"/>
</dbReference>
<accession>A0A430HDG7</accession>
<gene>
    <name evidence="6" type="ORF">EJB06_28760</name>
</gene>
<dbReference type="InterPro" id="IPR058163">
    <property type="entry name" value="LysR-type_TF_proteobact-type"/>
</dbReference>
<dbReference type="EMBL" id="RXLQ01000024">
    <property type="protein sequence ID" value="RSZ55552.1"/>
    <property type="molecule type" value="Genomic_DNA"/>
</dbReference>
<evidence type="ECO:0000313" key="6">
    <source>
        <dbReference type="EMBL" id="RSZ55552.1"/>
    </source>
</evidence>
<comment type="caution">
    <text evidence="6">The sequence shown here is derived from an EMBL/GenBank/DDBJ whole genome shotgun (WGS) entry which is preliminary data.</text>
</comment>
<evidence type="ECO:0000256" key="3">
    <source>
        <dbReference type="ARBA" id="ARBA00023125"/>
    </source>
</evidence>
<name>A0A430HDG7_9BURK</name>
<protein>
    <submittedName>
        <fullName evidence="6">LysR family transcriptional regulator</fullName>
    </submittedName>
</protein>
<dbReference type="GO" id="GO:0006351">
    <property type="term" value="P:DNA-templated transcription"/>
    <property type="evidence" value="ECO:0007669"/>
    <property type="project" value="TreeGrafter"/>
</dbReference>
<comment type="similarity">
    <text evidence="1">Belongs to the LysR transcriptional regulatory family.</text>
</comment>
<evidence type="ECO:0000256" key="2">
    <source>
        <dbReference type="ARBA" id="ARBA00023015"/>
    </source>
</evidence>
<keyword evidence="3" id="KW-0238">DNA-binding</keyword>
<keyword evidence="4" id="KW-0804">Transcription</keyword>
<dbReference type="Gene3D" id="3.40.190.290">
    <property type="match status" value="1"/>
</dbReference>
<organism evidence="6 7">
    <name type="scientific">Massilia atriviolacea</name>
    <dbReference type="NCBI Taxonomy" id="2495579"/>
    <lineage>
        <taxon>Bacteria</taxon>
        <taxon>Pseudomonadati</taxon>
        <taxon>Pseudomonadota</taxon>
        <taxon>Betaproteobacteria</taxon>
        <taxon>Burkholderiales</taxon>
        <taxon>Oxalobacteraceae</taxon>
        <taxon>Telluria group</taxon>
        <taxon>Massilia</taxon>
    </lineage>
</organism>
<keyword evidence="2" id="KW-0805">Transcription regulation</keyword>
<dbReference type="Gene3D" id="1.10.10.10">
    <property type="entry name" value="Winged helix-like DNA-binding domain superfamily/Winged helix DNA-binding domain"/>
    <property type="match status" value="1"/>
</dbReference>
<dbReference type="OrthoDB" id="8538345at2"/>
<dbReference type="RefSeq" id="WP_126077469.1">
    <property type="nucleotide sequence ID" value="NZ_CP051166.1"/>
</dbReference>
<dbReference type="InterPro" id="IPR000847">
    <property type="entry name" value="LysR_HTH_N"/>
</dbReference>
<evidence type="ECO:0000313" key="7">
    <source>
        <dbReference type="Proteomes" id="UP000278085"/>
    </source>
</evidence>
<dbReference type="Proteomes" id="UP000278085">
    <property type="component" value="Unassembled WGS sequence"/>
</dbReference>
<dbReference type="GO" id="GO:0003700">
    <property type="term" value="F:DNA-binding transcription factor activity"/>
    <property type="evidence" value="ECO:0007669"/>
    <property type="project" value="InterPro"/>
</dbReference>
<keyword evidence="7" id="KW-1185">Reference proteome</keyword>
<dbReference type="SUPFAM" id="SSF53850">
    <property type="entry name" value="Periplasmic binding protein-like II"/>
    <property type="match status" value="1"/>
</dbReference>
<dbReference type="AlphaFoldDB" id="A0A430HDG7"/>
<dbReference type="FunFam" id="3.40.190.290:FF:000001">
    <property type="entry name" value="Transcriptional regulator, LysR family"/>
    <property type="match status" value="1"/>
</dbReference>
<dbReference type="PANTHER" id="PTHR30537">
    <property type="entry name" value="HTH-TYPE TRANSCRIPTIONAL REGULATOR"/>
    <property type="match status" value="1"/>
</dbReference>
<dbReference type="CDD" id="cd08472">
    <property type="entry name" value="PBP2_CrgA_like_3"/>
    <property type="match status" value="1"/>
</dbReference>
<dbReference type="PROSITE" id="PS50931">
    <property type="entry name" value="HTH_LYSR"/>
    <property type="match status" value="1"/>
</dbReference>
<dbReference type="InterPro" id="IPR036390">
    <property type="entry name" value="WH_DNA-bd_sf"/>
</dbReference>
<dbReference type="Pfam" id="PF00126">
    <property type="entry name" value="HTH_1"/>
    <property type="match status" value="1"/>
</dbReference>
<dbReference type="SUPFAM" id="SSF46785">
    <property type="entry name" value="Winged helix' DNA-binding domain"/>
    <property type="match status" value="1"/>
</dbReference>
<proteinExistence type="inferred from homology"/>
<evidence type="ECO:0000256" key="1">
    <source>
        <dbReference type="ARBA" id="ARBA00009437"/>
    </source>
</evidence>
<sequence>MDQYAAVRAFVGVVETGSFVKAAAALNLPRNTVTKLVQGLEAHLRVKLLNRTTRRVSTTSDGSAYYERMARVLDEWQEAASALANAQASPRGRLRVDMGATMATMLVIPALADFQARYPDLQIDIGVSDRPVDLVSERVDCVVRTGAIGDPSLIARRIGQFRFTTCAAPAYLARHGTPAEPADLARGHKMVRYFYAGSGRQMAVEMRRGEQRVKLHCDHFVGVNDSNAMLAAGLAGLGVLHTPEFIAAPHIASGMLVPLLQDWQGEPVPVSVVYAPNRHLSARVRVFVDWMVAIFESDRMAAEHRPGPLAP</sequence>
<dbReference type="Pfam" id="PF03466">
    <property type="entry name" value="LysR_substrate"/>
    <property type="match status" value="1"/>
</dbReference>
<dbReference type="InterPro" id="IPR036388">
    <property type="entry name" value="WH-like_DNA-bd_sf"/>
</dbReference>
<dbReference type="InterPro" id="IPR005119">
    <property type="entry name" value="LysR_subst-bd"/>
</dbReference>
<feature type="domain" description="HTH lysR-type" evidence="5">
    <location>
        <begin position="1"/>
        <end position="59"/>
    </location>
</feature>
<dbReference type="GO" id="GO:0043565">
    <property type="term" value="F:sequence-specific DNA binding"/>
    <property type="evidence" value="ECO:0007669"/>
    <property type="project" value="TreeGrafter"/>
</dbReference>